<sequence>MLFKNSTSYGEVPSLKNFLKASSWIPPITLVCGNVEGQLMGGKDAGTSEIIVRCLCKNCDKRVKAMPLFKPYAESWARLMNLESFFEHGDGRAIPDWFSDQARQSLLWDCVHVKYSTGLEVSLRQHLNSILHIAGGCSLLGRKVWVYWYEQRSCEYEEDHALDTVRQFGHSAKAHMTGLWYQAQVIGVDTSNSLIKLSYTEDGMEDIVGLGLNFLNWDDVPTLVSKYPYMAHTSVKILPDPVASWVGNHEVLSLYLQYQCYGQRCWNKDLEIKNRFHKSIQRSASSEVHSVLNSHTLTNKRSPGYTSPEACDDDVIPFTHQSSCLKGHGYQPGVTLSTLCDGSERTVSVQSSPHRKFTSLRGLTASLPQAPSPTLMCPVAYCASFSLQTEKECIAGEDVSTVEDCPLAQGPFQSESYQGKTNEVSREVAGQQLTEDVVVDPRQQLTEDVVVDPRQQLTEDVVVDPRQQLTEDVVVDPRQQLTEASLAGQINDLISMEAGEDDIICVLGTYPEQQLLQGGDDSLDPLSNSHLLGMLQTTIEAKGQLTPSQSCWEDKGPPSSIMTAELVIKPLPISSTPALSAQYAPPVRCQPHSCTLPPDCQARKVVPHASPALLPEVGFQLGGPSGMVAGTQSVLIGSTISHPARNDTPSRYEVSEEVLLQIHTSLIQEVGGSSRALHESMTRNLVPTSAGHPQAANIASAMKRTDSDEICITSSHNISQRPSFEAVFPVSDSGSKLLMEGDRGVSTSCLDKGLCVWSCRATTIMPKCSQGLLLLTQPQEENDGWWHH</sequence>
<dbReference type="Proteomes" id="UP000232323">
    <property type="component" value="Unassembled WGS sequence"/>
</dbReference>
<dbReference type="EMBL" id="BEGY01000108">
    <property type="protein sequence ID" value="GAX83844.1"/>
    <property type="molecule type" value="Genomic_DNA"/>
</dbReference>
<accession>A0A250XL93</accession>
<evidence type="ECO:0000313" key="2">
    <source>
        <dbReference type="Proteomes" id="UP000232323"/>
    </source>
</evidence>
<keyword evidence="2" id="KW-1185">Reference proteome</keyword>
<reference evidence="1 2" key="1">
    <citation type="submission" date="2017-08" db="EMBL/GenBank/DDBJ databases">
        <title>Acidophilic green algal genome provides insights into adaptation to an acidic environment.</title>
        <authorList>
            <person name="Hirooka S."/>
            <person name="Hirose Y."/>
            <person name="Kanesaki Y."/>
            <person name="Higuchi S."/>
            <person name="Fujiwara T."/>
            <person name="Onuma R."/>
            <person name="Era A."/>
            <person name="Ohbayashi R."/>
            <person name="Uzuka A."/>
            <person name="Nozaki H."/>
            <person name="Yoshikawa H."/>
            <person name="Miyagishima S.Y."/>
        </authorList>
    </citation>
    <scope>NUCLEOTIDE SEQUENCE [LARGE SCALE GENOMIC DNA]</scope>
    <source>
        <strain evidence="1 2">NIES-2499</strain>
    </source>
</reference>
<gene>
    <name evidence="1" type="ORF">CEUSTIGMA_g11268.t1</name>
</gene>
<proteinExistence type="predicted"/>
<name>A0A250XL93_9CHLO</name>
<protein>
    <submittedName>
        <fullName evidence="1">Uncharacterized protein</fullName>
    </submittedName>
</protein>
<organism evidence="1 2">
    <name type="scientific">Chlamydomonas eustigma</name>
    <dbReference type="NCBI Taxonomy" id="1157962"/>
    <lineage>
        <taxon>Eukaryota</taxon>
        <taxon>Viridiplantae</taxon>
        <taxon>Chlorophyta</taxon>
        <taxon>core chlorophytes</taxon>
        <taxon>Chlorophyceae</taxon>
        <taxon>CS clade</taxon>
        <taxon>Chlamydomonadales</taxon>
        <taxon>Chlamydomonadaceae</taxon>
        <taxon>Chlamydomonas</taxon>
    </lineage>
</organism>
<comment type="caution">
    <text evidence="1">The sequence shown here is derived from an EMBL/GenBank/DDBJ whole genome shotgun (WGS) entry which is preliminary data.</text>
</comment>
<dbReference type="AlphaFoldDB" id="A0A250XL93"/>
<evidence type="ECO:0000313" key="1">
    <source>
        <dbReference type="EMBL" id="GAX83844.1"/>
    </source>
</evidence>